<dbReference type="EMBL" id="CP016033">
    <property type="protein sequence ID" value="ANK13036.1"/>
    <property type="molecule type" value="Genomic_DNA"/>
</dbReference>
<dbReference type="PRINTS" id="PR00355">
    <property type="entry name" value="ADRENODOXIN"/>
</dbReference>
<proteinExistence type="inferred from homology"/>
<organism evidence="8 9">
    <name type="scientific">Erythrobacter neustonensis</name>
    <dbReference type="NCBI Taxonomy" id="1112"/>
    <lineage>
        <taxon>Bacteria</taxon>
        <taxon>Pseudomonadati</taxon>
        <taxon>Pseudomonadota</taxon>
        <taxon>Alphaproteobacteria</taxon>
        <taxon>Sphingomonadales</taxon>
        <taxon>Erythrobacteraceae</taxon>
        <taxon>Erythrobacter/Porphyrobacter group</taxon>
        <taxon>Erythrobacter</taxon>
    </lineage>
</organism>
<dbReference type="GO" id="GO:0009055">
    <property type="term" value="F:electron transfer activity"/>
    <property type="evidence" value="ECO:0007669"/>
    <property type="project" value="TreeGrafter"/>
</dbReference>
<dbReference type="InterPro" id="IPR012675">
    <property type="entry name" value="Beta-grasp_dom_sf"/>
</dbReference>
<gene>
    <name evidence="8" type="ORF">A9D12_08835</name>
</gene>
<dbReference type="GO" id="GO:0046872">
    <property type="term" value="F:metal ion binding"/>
    <property type="evidence" value="ECO:0007669"/>
    <property type="project" value="UniProtKB-KW"/>
</dbReference>
<comment type="similarity">
    <text evidence="1">Belongs to the adrenodoxin/putidaredoxin family.</text>
</comment>
<name>A0A192D4S7_9SPHN</name>
<reference evidence="8 9" key="1">
    <citation type="submission" date="2016-05" db="EMBL/GenBank/DDBJ databases">
        <title>Compelete Genome Sequence of Bacteriochlorophyll-Synthesizing Bacterium Porphyrobacter neustonensis DSM 9434.</title>
        <authorList>
            <person name="Shi X.-L."/>
            <person name="Wu Y.-H."/>
            <person name="Cheng H."/>
            <person name="Xu L."/>
            <person name="Zhang X.-Q."/>
            <person name="Wang C.-S."/>
            <person name="Xu X.-W."/>
        </authorList>
    </citation>
    <scope>NUCLEOTIDE SEQUENCE [LARGE SCALE GENOMIC DNA]</scope>
    <source>
        <strain evidence="8 9">DSM 9434</strain>
    </source>
</reference>
<evidence type="ECO:0000313" key="9">
    <source>
        <dbReference type="Proteomes" id="UP000078263"/>
    </source>
</evidence>
<dbReference type="Proteomes" id="UP000078263">
    <property type="component" value="Chromosome"/>
</dbReference>
<evidence type="ECO:0000256" key="3">
    <source>
        <dbReference type="ARBA" id="ARBA00022723"/>
    </source>
</evidence>
<dbReference type="InterPro" id="IPR001041">
    <property type="entry name" value="2Fe-2S_ferredoxin-type"/>
</dbReference>
<dbReference type="AlphaFoldDB" id="A0A192D4S7"/>
<keyword evidence="5" id="KW-0411">Iron-sulfur</keyword>
<dbReference type="SUPFAM" id="SSF54292">
    <property type="entry name" value="2Fe-2S ferredoxin-like"/>
    <property type="match status" value="1"/>
</dbReference>
<dbReference type="PROSITE" id="PS51085">
    <property type="entry name" value="2FE2S_FER_2"/>
    <property type="match status" value="1"/>
</dbReference>
<protein>
    <submittedName>
        <fullName evidence="8">Ferredoxin</fullName>
    </submittedName>
</protein>
<dbReference type="Pfam" id="PF00111">
    <property type="entry name" value="Fer2"/>
    <property type="match status" value="1"/>
</dbReference>
<evidence type="ECO:0000256" key="5">
    <source>
        <dbReference type="ARBA" id="ARBA00023014"/>
    </source>
</evidence>
<keyword evidence="9" id="KW-1185">Reference proteome</keyword>
<evidence type="ECO:0000313" key="8">
    <source>
        <dbReference type="EMBL" id="ANK13036.1"/>
    </source>
</evidence>
<comment type="cofactor">
    <cofactor evidence="6">
        <name>[2Fe-2S] cluster</name>
        <dbReference type="ChEBI" id="CHEBI:190135"/>
    </cofactor>
</comment>
<keyword evidence="4" id="KW-0408">Iron</keyword>
<keyword evidence="3" id="KW-0479">Metal-binding</keyword>
<evidence type="ECO:0000256" key="4">
    <source>
        <dbReference type="ARBA" id="ARBA00023004"/>
    </source>
</evidence>
<dbReference type="GO" id="GO:0140647">
    <property type="term" value="P:P450-containing electron transport chain"/>
    <property type="evidence" value="ECO:0007669"/>
    <property type="project" value="InterPro"/>
</dbReference>
<dbReference type="PANTHER" id="PTHR23426">
    <property type="entry name" value="FERREDOXIN/ADRENODOXIN"/>
    <property type="match status" value="1"/>
</dbReference>
<evidence type="ECO:0000256" key="2">
    <source>
        <dbReference type="ARBA" id="ARBA00022714"/>
    </source>
</evidence>
<dbReference type="GO" id="GO:0051537">
    <property type="term" value="F:2 iron, 2 sulfur cluster binding"/>
    <property type="evidence" value="ECO:0007669"/>
    <property type="project" value="UniProtKB-KW"/>
</dbReference>
<evidence type="ECO:0000256" key="6">
    <source>
        <dbReference type="ARBA" id="ARBA00034078"/>
    </source>
</evidence>
<dbReference type="CDD" id="cd00207">
    <property type="entry name" value="fer2"/>
    <property type="match status" value="1"/>
</dbReference>
<dbReference type="InterPro" id="IPR001055">
    <property type="entry name" value="Adrenodoxin-like"/>
</dbReference>
<dbReference type="RefSeq" id="WP_068350965.1">
    <property type="nucleotide sequence ID" value="NZ_CP016033.1"/>
</dbReference>
<keyword evidence="2" id="KW-0001">2Fe-2S</keyword>
<evidence type="ECO:0000256" key="1">
    <source>
        <dbReference type="ARBA" id="ARBA00010914"/>
    </source>
</evidence>
<dbReference type="InterPro" id="IPR036010">
    <property type="entry name" value="2Fe-2S_ferredoxin-like_sf"/>
</dbReference>
<feature type="domain" description="2Fe-2S ferredoxin-type" evidence="7">
    <location>
        <begin position="2"/>
        <end position="105"/>
    </location>
</feature>
<accession>A0A192D4S7</accession>
<dbReference type="OrthoDB" id="9799640at2"/>
<dbReference type="KEGG" id="pns:A9D12_08835"/>
<dbReference type="Gene3D" id="3.10.20.30">
    <property type="match status" value="1"/>
</dbReference>
<sequence length="105" mass="11200">MPRLVVTNREGATSEIEVGDGLTVMEAIRDNGFDELLALCGGCCSCATCHVVVDPAFADKLPKISEDEDDLLESSDHRVATSRLSCQIPLTADLDGLHVTIAPED</sequence>
<dbReference type="PANTHER" id="PTHR23426:SF65">
    <property type="entry name" value="FERREDOXIN-2, MITOCHONDRIAL"/>
    <property type="match status" value="1"/>
</dbReference>
<dbReference type="STRING" id="1112.A9D12_08835"/>
<evidence type="ECO:0000259" key="7">
    <source>
        <dbReference type="PROSITE" id="PS51085"/>
    </source>
</evidence>